<feature type="region of interest" description="Disordered" evidence="1">
    <location>
        <begin position="129"/>
        <end position="177"/>
    </location>
</feature>
<accession>A0A1D3DX18</accession>
<evidence type="ECO:0000313" key="4">
    <source>
        <dbReference type="Proteomes" id="UP000095329"/>
    </source>
</evidence>
<sequence>MPRLLWWGGLVALAVGAVLCVLGWYGVSGERFAERQLPYLASGTVPGAALVVAGAVWAAAGVRAVAGGAAGGGGPSEDPGGGAFRPSSEEPPVRVPDGTLAHRPDCPLVAGRPGVVPVGGAALAPCPVCEPGGGDGDEAGPEGPGGLGGGGGPLGPGGLGGGGEPGGPAAGAGAGRS</sequence>
<dbReference type="Proteomes" id="UP000095329">
    <property type="component" value="Unassembled WGS sequence"/>
</dbReference>
<evidence type="ECO:0000256" key="1">
    <source>
        <dbReference type="SAM" id="MobiDB-lite"/>
    </source>
</evidence>
<keyword evidence="4" id="KW-1185">Reference proteome</keyword>
<gene>
    <name evidence="3" type="ORF">J116_022870</name>
</gene>
<organism evidence="3 4">
    <name type="scientific">Streptomyces thermolilacinus SPC6</name>
    <dbReference type="NCBI Taxonomy" id="1306406"/>
    <lineage>
        <taxon>Bacteria</taxon>
        <taxon>Bacillati</taxon>
        <taxon>Actinomycetota</taxon>
        <taxon>Actinomycetes</taxon>
        <taxon>Kitasatosporales</taxon>
        <taxon>Streptomycetaceae</taxon>
        <taxon>Streptomyces</taxon>
    </lineage>
</organism>
<keyword evidence="2" id="KW-1133">Transmembrane helix</keyword>
<evidence type="ECO:0000256" key="2">
    <source>
        <dbReference type="SAM" id="Phobius"/>
    </source>
</evidence>
<keyword evidence="2" id="KW-0812">Transmembrane</keyword>
<evidence type="ECO:0000313" key="3">
    <source>
        <dbReference type="EMBL" id="OEJ96863.1"/>
    </source>
</evidence>
<feature type="compositionally biased region" description="Gly residues" evidence="1">
    <location>
        <begin position="68"/>
        <end position="83"/>
    </location>
</feature>
<name>A0A1D3DX18_9ACTN</name>
<feature type="region of interest" description="Disordered" evidence="1">
    <location>
        <begin position="68"/>
        <end position="103"/>
    </location>
</feature>
<dbReference type="AlphaFoldDB" id="A0A1D3DX18"/>
<keyword evidence="2" id="KW-0472">Membrane</keyword>
<feature type="compositionally biased region" description="Gly residues" evidence="1">
    <location>
        <begin position="142"/>
        <end position="177"/>
    </location>
</feature>
<reference evidence="3 4" key="1">
    <citation type="journal article" date="2013" name="Genome Announc.">
        <title>Genome Sequence of Streptomyces violaceusniger Strain SPC6, a Halotolerant Streptomycete That Exhibits Rapid Growth and Development.</title>
        <authorList>
            <person name="Chen X."/>
            <person name="Zhang B."/>
            <person name="Zhang W."/>
            <person name="Wu X."/>
            <person name="Zhang M."/>
            <person name="Chen T."/>
            <person name="Liu G."/>
            <person name="Dyson P."/>
        </authorList>
    </citation>
    <scope>NUCLEOTIDE SEQUENCE [LARGE SCALE GENOMIC DNA]</scope>
    <source>
        <strain evidence="3 4">SPC6</strain>
    </source>
</reference>
<comment type="caution">
    <text evidence="3">The sequence shown here is derived from an EMBL/GenBank/DDBJ whole genome shotgun (WGS) entry which is preliminary data.</text>
</comment>
<protein>
    <submittedName>
        <fullName evidence="3">Uncharacterized protein</fullName>
    </submittedName>
</protein>
<dbReference type="STRING" id="1306406.J116_022870"/>
<dbReference type="EMBL" id="ASHX02000001">
    <property type="protein sequence ID" value="OEJ96863.1"/>
    <property type="molecule type" value="Genomic_DNA"/>
</dbReference>
<feature type="transmembrane region" description="Helical" evidence="2">
    <location>
        <begin position="39"/>
        <end position="60"/>
    </location>
</feature>
<feature type="transmembrane region" description="Helical" evidence="2">
    <location>
        <begin position="6"/>
        <end position="27"/>
    </location>
</feature>
<proteinExistence type="predicted"/>
<dbReference type="eggNOG" id="ENOG502ZNUP">
    <property type="taxonomic scope" value="Bacteria"/>
</dbReference>